<gene>
    <name evidence="1" type="ORF">LVJ94_33980</name>
</gene>
<accession>A0ABZ2KTC5</accession>
<dbReference type="EMBL" id="CP089983">
    <property type="protein sequence ID" value="WXB01914.1"/>
    <property type="molecule type" value="Genomic_DNA"/>
</dbReference>
<protein>
    <recommendedName>
        <fullName evidence="3">Lipoprotein</fullName>
    </recommendedName>
</protein>
<name>A0ABZ2KTC5_9BACT</name>
<sequence>MTVDRFLLATSLFATLTLLPGCGKSDAELTKKAEQLGEEMGNKLVVDMVKKQLADAKDKHARNENAHQDCLDLARVEYDVKKDKSAEGKALLKDIHVFCELEVGLARHVASIKESYDKMLGAQKEKDRSFEQLYWAGFTSNCNMGTRAMTYIEDEEVKGDARAKELKSQIEQMCTPENLERKKYFK</sequence>
<reference evidence="1" key="1">
    <citation type="submission" date="2021-12" db="EMBL/GenBank/DDBJ databases">
        <title>Discovery of the Pendulisporaceae a myxobacterial family with distinct sporulation behavior and unique specialized metabolism.</title>
        <authorList>
            <person name="Garcia R."/>
            <person name="Popoff A."/>
            <person name="Bader C.D."/>
            <person name="Loehr J."/>
            <person name="Walesch S."/>
            <person name="Walt C."/>
            <person name="Boldt J."/>
            <person name="Bunk B."/>
            <person name="Haeckl F.J.F.P.J."/>
            <person name="Gunesch A.P."/>
            <person name="Birkelbach J."/>
            <person name="Nuebel U."/>
            <person name="Pietschmann T."/>
            <person name="Bach T."/>
            <person name="Mueller R."/>
        </authorList>
    </citation>
    <scope>NUCLEOTIDE SEQUENCE</scope>
    <source>
        <strain evidence="1">MSr11367</strain>
    </source>
</reference>
<proteinExistence type="predicted"/>
<keyword evidence="2" id="KW-1185">Reference proteome</keyword>
<evidence type="ECO:0008006" key="3">
    <source>
        <dbReference type="Google" id="ProtNLM"/>
    </source>
</evidence>
<organism evidence="1 2">
    <name type="scientific">Pendulispora rubella</name>
    <dbReference type="NCBI Taxonomy" id="2741070"/>
    <lineage>
        <taxon>Bacteria</taxon>
        <taxon>Pseudomonadati</taxon>
        <taxon>Myxococcota</taxon>
        <taxon>Myxococcia</taxon>
        <taxon>Myxococcales</taxon>
        <taxon>Sorangiineae</taxon>
        <taxon>Pendulisporaceae</taxon>
        <taxon>Pendulispora</taxon>
    </lineage>
</organism>
<evidence type="ECO:0000313" key="1">
    <source>
        <dbReference type="EMBL" id="WXB01914.1"/>
    </source>
</evidence>
<dbReference type="RefSeq" id="WP_394831534.1">
    <property type="nucleotide sequence ID" value="NZ_CP089929.1"/>
</dbReference>
<dbReference type="Proteomes" id="UP001374803">
    <property type="component" value="Chromosome"/>
</dbReference>
<evidence type="ECO:0000313" key="2">
    <source>
        <dbReference type="Proteomes" id="UP001374803"/>
    </source>
</evidence>